<dbReference type="EMBL" id="BLRX01000643">
    <property type="protein sequence ID" value="GFP26481.1"/>
    <property type="molecule type" value="Genomic_DNA"/>
</dbReference>
<sequence length="57" mass="6460">CPVCGQNRNLGQCACQQETTDIRMEGFQEKLSRLLKEMVVKEESASTQKEDVQVSKK</sequence>
<accession>A0A6V8P5V7</accession>
<evidence type="ECO:0000313" key="2">
    <source>
        <dbReference type="Proteomes" id="UP000543224"/>
    </source>
</evidence>
<dbReference type="AlphaFoldDB" id="A0A6V8P5V7"/>
<comment type="caution">
    <text evidence="1">The sequence shown here is derived from an EMBL/GenBank/DDBJ whole genome shotgun (WGS) entry which is preliminary data.</text>
</comment>
<dbReference type="Proteomes" id="UP000543224">
    <property type="component" value="Unassembled WGS sequence"/>
</dbReference>
<organism evidence="1 2">
    <name type="scientific">Candidatus Hakubella thermalkaliphila</name>
    <dbReference type="NCBI Taxonomy" id="2754717"/>
    <lineage>
        <taxon>Bacteria</taxon>
        <taxon>Bacillati</taxon>
        <taxon>Actinomycetota</taxon>
        <taxon>Actinomycetota incertae sedis</taxon>
        <taxon>Candidatus Hakubellales</taxon>
        <taxon>Candidatus Hakubellaceae</taxon>
        <taxon>Candidatus Hakubella</taxon>
    </lineage>
</organism>
<reference evidence="1 2" key="1">
    <citation type="journal article" date="2020" name="Front. Microbiol.">
        <title>Single-cell genomics of novel Actinobacteria with the Wood-Ljungdahl pathway discovered in a serpentinizing system.</title>
        <authorList>
            <person name="Merino N."/>
            <person name="Kawai M."/>
            <person name="Boyd E.S."/>
            <person name="Colman D.R."/>
            <person name="McGlynn S.E."/>
            <person name="Nealson K.H."/>
            <person name="Kurokawa K."/>
            <person name="Hongoh Y."/>
        </authorList>
    </citation>
    <scope>NUCLEOTIDE SEQUENCE [LARGE SCALE GENOMIC DNA]</scope>
    <source>
        <strain evidence="1 2">S25</strain>
    </source>
</reference>
<gene>
    <name evidence="1" type="ORF">HKBW3S25_01975</name>
</gene>
<proteinExistence type="predicted"/>
<name>A0A6V8P5V7_9ACTN</name>
<evidence type="ECO:0000313" key="1">
    <source>
        <dbReference type="EMBL" id="GFP26481.1"/>
    </source>
</evidence>
<feature type="non-terminal residue" evidence="1">
    <location>
        <position position="1"/>
    </location>
</feature>
<protein>
    <submittedName>
        <fullName evidence="1">Uncharacterized protein</fullName>
    </submittedName>
</protein>